<keyword evidence="3" id="KW-1185">Reference proteome</keyword>
<dbReference type="InterPro" id="IPR036526">
    <property type="entry name" value="C-N_Hydrolase_sf"/>
</dbReference>
<dbReference type="SUPFAM" id="SSF56317">
    <property type="entry name" value="Carbon-nitrogen hydrolase"/>
    <property type="match status" value="1"/>
</dbReference>
<comment type="caution">
    <text evidence="2">The sequence shown here is derived from an EMBL/GenBank/DDBJ whole genome shotgun (WGS) entry which is preliminary data.</text>
</comment>
<gene>
    <name evidence="2" type="ORF">CTAYLR_001788</name>
</gene>
<evidence type="ECO:0000259" key="1">
    <source>
        <dbReference type="PROSITE" id="PS50263"/>
    </source>
</evidence>
<dbReference type="Pfam" id="PF00795">
    <property type="entry name" value="CN_hydrolase"/>
    <property type="match status" value="1"/>
</dbReference>
<sequence>MADGVRCEFGKVGENLERAGRLIREIAKRDKHDLFCLPELSASGYPGGDGAFDSPTLDAVIEKEDGRSKWFFASVARDVGAFVAYGVVLESEDGRPTLSHAVVSPSGDIVARYDKVHLAGRASIAGEAPTFKAGKSACSFDVRGLRVGVAVCYDLRFPRLWRKLDCDVVLHPCCFERDDTFPSWSPLVQTRAIENQCYVLSISHAGESYGGSMAMPPWLGGFDGETFEPTVLGTEEGALPLVVEKRVLDAVRTKYPYRADEVV</sequence>
<reference evidence="2" key="1">
    <citation type="submission" date="2023-01" db="EMBL/GenBank/DDBJ databases">
        <title>Metagenome sequencing of chrysophaentin producing Chrysophaeum taylorii.</title>
        <authorList>
            <person name="Davison J."/>
            <person name="Bewley C."/>
        </authorList>
    </citation>
    <scope>NUCLEOTIDE SEQUENCE</scope>
    <source>
        <strain evidence="2">NIES-1699</strain>
    </source>
</reference>
<dbReference type="Gene3D" id="3.60.110.10">
    <property type="entry name" value="Carbon-nitrogen hydrolase"/>
    <property type="match status" value="1"/>
</dbReference>
<accession>A0AAD7UF21</accession>
<evidence type="ECO:0000313" key="3">
    <source>
        <dbReference type="Proteomes" id="UP001230188"/>
    </source>
</evidence>
<dbReference type="Proteomes" id="UP001230188">
    <property type="component" value="Unassembled WGS sequence"/>
</dbReference>
<dbReference type="PROSITE" id="PS50263">
    <property type="entry name" value="CN_HYDROLASE"/>
    <property type="match status" value="1"/>
</dbReference>
<proteinExistence type="predicted"/>
<dbReference type="PANTHER" id="PTHR23088">
    <property type="entry name" value="NITRILASE-RELATED"/>
    <property type="match status" value="1"/>
</dbReference>
<dbReference type="EMBL" id="JAQMWT010000340">
    <property type="protein sequence ID" value="KAJ8604118.1"/>
    <property type="molecule type" value="Genomic_DNA"/>
</dbReference>
<feature type="domain" description="CN hydrolase" evidence="1">
    <location>
        <begin position="1"/>
        <end position="247"/>
    </location>
</feature>
<dbReference type="PANTHER" id="PTHR23088:SF27">
    <property type="entry name" value="DEAMINATED GLUTATHIONE AMIDASE"/>
    <property type="match status" value="1"/>
</dbReference>
<dbReference type="AlphaFoldDB" id="A0AAD7UF21"/>
<dbReference type="CDD" id="cd07197">
    <property type="entry name" value="nitrilase"/>
    <property type="match status" value="1"/>
</dbReference>
<dbReference type="InterPro" id="IPR003010">
    <property type="entry name" value="C-N_Hydrolase"/>
</dbReference>
<protein>
    <recommendedName>
        <fullName evidence="1">CN hydrolase domain-containing protein</fullName>
    </recommendedName>
</protein>
<evidence type="ECO:0000313" key="2">
    <source>
        <dbReference type="EMBL" id="KAJ8604118.1"/>
    </source>
</evidence>
<organism evidence="2 3">
    <name type="scientific">Chrysophaeum taylorii</name>
    <dbReference type="NCBI Taxonomy" id="2483200"/>
    <lineage>
        <taxon>Eukaryota</taxon>
        <taxon>Sar</taxon>
        <taxon>Stramenopiles</taxon>
        <taxon>Ochrophyta</taxon>
        <taxon>Pelagophyceae</taxon>
        <taxon>Pelagomonadales</taxon>
        <taxon>Pelagomonadaceae</taxon>
        <taxon>Chrysophaeum</taxon>
    </lineage>
</organism>
<name>A0AAD7UF21_9STRA</name>